<proteinExistence type="predicted"/>
<keyword evidence="1" id="KW-0175">Coiled coil</keyword>
<organism evidence="5">
    <name type="scientific">Drosophila rhopaloa</name>
    <name type="common">Fruit fly</name>
    <dbReference type="NCBI Taxonomy" id="1041015"/>
    <lineage>
        <taxon>Eukaryota</taxon>
        <taxon>Metazoa</taxon>
        <taxon>Ecdysozoa</taxon>
        <taxon>Arthropoda</taxon>
        <taxon>Hexapoda</taxon>
        <taxon>Insecta</taxon>
        <taxon>Pterygota</taxon>
        <taxon>Neoptera</taxon>
        <taxon>Endopterygota</taxon>
        <taxon>Diptera</taxon>
        <taxon>Brachycera</taxon>
        <taxon>Muscomorpha</taxon>
        <taxon>Ephydroidea</taxon>
        <taxon>Drosophilidae</taxon>
        <taxon>Drosophila</taxon>
        <taxon>Sophophora</taxon>
    </lineage>
</organism>
<feature type="compositionally biased region" description="Basic and acidic residues" evidence="2">
    <location>
        <begin position="211"/>
        <end position="233"/>
    </location>
</feature>
<gene>
    <name evidence="5" type="primary">LOC108049425</name>
    <name evidence="3" type="synonym">108049425</name>
</gene>
<dbReference type="OrthoDB" id="7866449at2759"/>
<dbReference type="OMA" id="KYQQRMT"/>
<sequence>MPYHDRAKARMEHEVTILRREVATLRSKQEQRRRAREEQVALQARLEQEVQVLQNELAAARCDREERECGGAEQCSLLTERLEKLDGHVVKQERYIAFLEEQINHTRTKYQQRMSDVRQNAELVEKELKRVRREMRTIAEQAGELDRLQKELGFLNGKLDRRNAIISKYEAQHEEMLAIVAGLQNQLVEKERIKGGGNASPGHRRRTRVRKEKEIAPDKPPVFKDKLKADPSKSDSNSFVYLSTALKKKAVSSFIPPSTSSNQGSSQ</sequence>
<dbReference type="Proteomes" id="UP001652680">
    <property type="component" value="Unassembled WGS sequence"/>
</dbReference>
<dbReference type="GeneID" id="108049425"/>
<feature type="coiled-coil region" evidence="1">
    <location>
        <begin position="107"/>
        <end position="186"/>
    </location>
</feature>
<dbReference type="RefSeq" id="XP_016986091.1">
    <property type="nucleotide sequence ID" value="XM_017130602.1"/>
</dbReference>
<evidence type="ECO:0000256" key="1">
    <source>
        <dbReference type="SAM" id="Coils"/>
    </source>
</evidence>
<dbReference type="EnsemblMetazoa" id="XM_017130602.1">
    <property type="protein sequence ID" value="XP_016986091.1"/>
    <property type="gene ID" value="LOC108049425"/>
</dbReference>
<accession>A0A6P4FLD9</accession>
<reference evidence="3" key="3">
    <citation type="submission" date="2025-05" db="UniProtKB">
        <authorList>
            <consortium name="EnsemblMetazoa"/>
        </authorList>
    </citation>
    <scope>IDENTIFICATION</scope>
</reference>
<dbReference type="AlphaFoldDB" id="A0A6P4FLD9"/>
<name>A0A6P4FLD9_DRORH</name>
<reference evidence="5" key="2">
    <citation type="submission" date="2025-04" db="UniProtKB">
        <authorList>
            <consortium name="RefSeq"/>
        </authorList>
    </citation>
    <scope>IDENTIFICATION</scope>
</reference>
<keyword evidence="4" id="KW-1185">Reference proteome</keyword>
<feature type="coiled-coil region" evidence="1">
    <location>
        <begin position="8"/>
        <end position="63"/>
    </location>
</feature>
<feature type="region of interest" description="Disordered" evidence="2">
    <location>
        <begin position="193"/>
        <end position="237"/>
    </location>
</feature>
<protein>
    <submittedName>
        <fullName evidence="5">Myosin heavy chain, striated muscle</fullName>
    </submittedName>
</protein>
<evidence type="ECO:0000313" key="4">
    <source>
        <dbReference type="Proteomes" id="UP001652680"/>
    </source>
</evidence>
<evidence type="ECO:0000313" key="3">
    <source>
        <dbReference type="EnsemblMetazoa" id="XP_016986091.1"/>
    </source>
</evidence>
<evidence type="ECO:0000313" key="5">
    <source>
        <dbReference type="RefSeq" id="XP_016986091.1"/>
    </source>
</evidence>
<reference evidence="4" key="1">
    <citation type="journal article" date="2021" name="Elife">
        <title>Highly contiguous assemblies of 101 drosophilid genomes.</title>
        <authorList>
            <person name="Kim B.Y."/>
            <person name="Wang J.R."/>
            <person name="Miller D.E."/>
            <person name="Barmina O."/>
            <person name="Delaney E."/>
            <person name="Thompson A."/>
            <person name="Comeault A.A."/>
            <person name="Peede D."/>
            <person name="D'Agostino E.R."/>
            <person name="Pelaez J."/>
            <person name="Aguilar J.M."/>
            <person name="Haji D."/>
            <person name="Matsunaga T."/>
            <person name="Armstrong E.E."/>
            <person name="Zych M."/>
            <person name="Ogawa Y."/>
            <person name="Stamenkovic-Radak M."/>
            <person name="Jelic M."/>
            <person name="Veselinovic M.S."/>
            <person name="Tanaskovic M."/>
            <person name="Eric P."/>
            <person name="Gao J.J."/>
            <person name="Katoh T.K."/>
            <person name="Toda M.J."/>
            <person name="Watabe H."/>
            <person name="Watada M."/>
            <person name="Davis J.S."/>
            <person name="Moyle L.C."/>
            <person name="Manoli G."/>
            <person name="Bertolini E."/>
            <person name="Kostal V."/>
            <person name="Hawley R.S."/>
            <person name="Takahashi A."/>
            <person name="Jones C.D."/>
            <person name="Price D.K."/>
            <person name="Whiteman N."/>
            <person name="Kopp A."/>
            <person name="Matute D.R."/>
            <person name="Petrov D.A."/>
        </authorList>
    </citation>
    <scope>NUCLEOTIDE SEQUENCE [LARGE SCALE GENOMIC DNA]</scope>
</reference>
<evidence type="ECO:0000256" key="2">
    <source>
        <dbReference type="SAM" id="MobiDB-lite"/>
    </source>
</evidence>